<dbReference type="PRINTS" id="PR00237">
    <property type="entry name" value="GPCRRHODOPSN"/>
</dbReference>
<dbReference type="PROSITE" id="PS00237">
    <property type="entry name" value="G_PROTEIN_RECEP_F1_1"/>
    <property type="match status" value="1"/>
</dbReference>
<feature type="domain" description="G-protein coupled receptors family 1 profile" evidence="17">
    <location>
        <begin position="68"/>
        <end position="333"/>
    </location>
</feature>
<dbReference type="InterPro" id="IPR001760">
    <property type="entry name" value="Opsin"/>
</dbReference>
<evidence type="ECO:0000256" key="4">
    <source>
        <dbReference type="ARBA" id="ARBA00022692"/>
    </source>
</evidence>
<dbReference type="EMBL" id="AJ316544">
    <property type="protein sequence ID" value="CAC86665.1"/>
    <property type="molecule type" value="mRNA"/>
</dbReference>
<dbReference type="AlphaFoldDB" id="Q8T359"/>
<dbReference type="GO" id="GO:0007602">
    <property type="term" value="P:phototransduction"/>
    <property type="evidence" value="ECO:0007669"/>
    <property type="project" value="UniProtKB-KW"/>
</dbReference>
<keyword evidence="8 15" id="KW-0297">G-protein coupled receptor</keyword>
<evidence type="ECO:0000256" key="10">
    <source>
        <dbReference type="ARBA" id="ARBA00023139"/>
    </source>
</evidence>
<evidence type="ECO:0000256" key="12">
    <source>
        <dbReference type="ARBA" id="ARBA00023170"/>
    </source>
</evidence>
<evidence type="ECO:0000256" key="1">
    <source>
        <dbReference type="ARBA" id="ARBA00004141"/>
    </source>
</evidence>
<keyword evidence="13 15" id="KW-0807">Transducer</keyword>
<dbReference type="GO" id="GO:0007601">
    <property type="term" value="P:visual perception"/>
    <property type="evidence" value="ECO:0007669"/>
    <property type="project" value="InterPro"/>
</dbReference>
<evidence type="ECO:0000256" key="16">
    <source>
        <dbReference type="SAM" id="MobiDB-lite"/>
    </source>
</evidence>
<feature type="transmembrane region" description="Helical" evidence="15">
    <location>
        <begin position="169"/>
        <end position="195"/>
    </location>
</feature>
<feature type="transmembrane region" description="Helical" evidence="15">
    <location>
        <begin position="278"/>
        <end position="302"/>
    </location>
</feature>
<dbReference type="CDD" id="cd15337">
    <property type="entry name" value="7tmA_Opsin_Gq_invertebrates"/>
    <property type="match status" value="1"/>
</dbReference>
<dbReference type="Pfam" id="PF00001">
    <property type="entry name" value="7tm_1"/>
    <property type="match status" value="1"/>
</dbReference>
<feature type="transmembrane region" description="Helical" evidence="15">
    <location>
        <begin position="127"/>
        <end position="148"/>
    </location>
</feature>
<evidence type="ECO:0000256" key="15">
    <source>
        <dbReference type="RuleBase" id="RU004951"/>
    </source>
</evidence>
<evidence type="ECO:0000256" key="11">
    <source>
        <dbReference type="ARBA" id="ARBA00023157"/>
    </source>
</evidence>
<dbReference type="FunFam" id="1.20.1070.10:FF:000044">
    <property type="entry name" value="Opsin, ultraviolet-sensitive"/>
    <property type="match status" value="1"/>
</dbReference>
<dbReference type="GO" id="GO:0009881">
    <property type="term" value="F:photoreceptor activity"/>
    <property type="evidence" value="ECO:0007669"/>
    <property type="project" value="UniProtKB-KW"/>
</dbReference>
<evidence type="ECO:0000256" key="3">
    <source>
        <dbReference type="ARBA" id="ARBA00022606"/>
    </source>
</evidence>
<evidence type="ECO:0000256" key="2">
    <source>
        <dbReference type="ARBA" id="ARBA00022543"/>
    </source>
</evidence>
<feature type="compositionally biased region" description="Polar residues" evidence="16">
    <location>
        <begin position="363"/>
        <end position="382"/>
    </location>
</feature>
<dbReference type="InterPro" id="IPR050125">
    <property type="entry name" value="GPCR_opsins"/>
</dbReference>
<sequence>MSRSEVLVPGSMSLDGLLTTAHPIGNDSIETILHPYWQQFDIENTIPDSWHYAVAAWMTFFGILGVSGNLLVVWTFLKTKSLRTAPNMLLVNLAIGDMAFSAINGFPLLTISSINKRWVWGKLWRELYAFVGGIFGLMSINTLAWIAIDRFYVITNPLGAAQTMTKKRAFIILTIIWANASLWALAPFFGWGAYIPEGFQTSCTYDYLTQDMNNYTYVLGMYLFGFIFPVAIIFFCYLGIVRAIFAHHAEMMATAKRMGANTGKADADKKSEIQIAKVAAMTIGTFMLSWTPYAVVGVFGMIKPHSEMFIHPLLAEIPVMMAKASARYNPIIYALSHPKFRAEIDKHFPWLLCCCKPKPKAQLPSSTTKGSIASKTEADTSV</sequence>
<reference evidence="18" key="1">
    <citation type="journal article" date="2002" name="Development">
        <title>Development of pigment-cup eyes in the polychaete Platynereis dumerilii and evolutionary conservation of larval eyes in Bilateria.</title>
        <authorList>
            <person name="Arendt D."/>
            <person name="Tessmar K."/>
            <person name="de Campos-Baptista M.I."/>
            <person name="Dorresteijn A."/>
            <person name="Wittbrodt J."/>
        </authorList>
    </citation>
    <scope>NUCLEOTIDE SEQUENCE</scope>
</reference>
<feature type="transmembrane region" description="Helical" evidence="15">
    <location>
        <begin position="54"/>
        <end position="77"/>
    </location>
</feature>
<dbReference type="SUPFAM" id="SSF81321">
    <property type="entry name" value="Family A G protein-coupled receptor-like"/>
    <property type="match status" value="1"/>
</dbReference>
<evidence type="ECO:0000256" key="14">
    <source>
        <dbReference type="ARBA" id="ARBA00023288"/>
    </source>
</evidence>
<name>Q8T359_PLADU</name>
<keyword evidence="3 15" id="KW-0716">Sensory transduction</keyword>
<comment type="subcellular location">
    <subcellularLocation>
        <location evidence="1 15">Membrane</location>
        <topology evidence="1 15">Multi-pass membrane protein</topology>
    </subcellularLocation>
</comment>
<keyword evidence="2 15" id="KW-0600">Photoreceptor protein</keyword>
<evidence type="ECO:0000256" key="8">
    <source>
        <dbReference type="ARBA" id="ARBA00023040"/>
    </source>
</evidence>
<dbReference type="PROSITE" id="PS50262">
    <property type="entry name" value="G_PROTEIN_RECEP_F1_2"/>
    <property type="match status" value="1"/>
</dbReference>
<dbReference type="GO" id="GO:0016020">
    <property type="term" value="C:membrane"/>
    <property type="evidence" value="ECO:0007669"/>
    <property type="project" value="UniProtKB-SubCell"/>
</dbReference>
<keyword evidence="9 15" id="KW-0472">Membrane</keyword>
<gene>
    <name evidence="18" type="primary">r-opsin</name>
</gene>
<keyword evidence="12 15" id="KW-0675">Receptor</keyword>
<organism evidence="18">
    <name type="scientific">Platynereis dumerilii</name>
    <name type="common">Dumeril's clam worm</name>
    <dbReference type="NCBI Taxonomy" id="6359"/>
    <lineage>
        <taxon>Eukaryota</taxon>
        <taxon>Metazoa</taxon>
        <taxon>Spiralia</taxon>
        <taxon>Lophotrochozoa</taxon>
        <taxon>Annelida</taxon>
        <taxon>Polychaeta</taxon>
        <taxon>Errantia</taxon>
        <taxon>Phyllodocida</taxon>
        <taxon>Nereididae</taxon>
        <taxon>Platynereis</taxon>
    </lineage>
</organism>
<keyword evidence="10" id="KW-0564">Palmitate</keyword>
<keyword evidence="6 15" id="KW-1133">Transmembrane helix</keyword>
<keyword evidence="7 15" id="KW-0157">Chromophore</keyword>
<evidence type="ECO:0000256" key="9">
    <source>
        <dbReference type="ARBA" id="ARBA00023136"/>
    </source>
</evidence>
<dbReference type="InterPro" id="IPR000276">
    <property type="entry name" value="GPCR_Rhodpsn"/>
</dbReference>
<keyword evidence="11" id="KW-1015">Disulfide bond</keyword>
<keyword evidence="14" id="KW-0449">Lipoprotein</keyword>
<keyword evidence="5 15" id="KW-0681">Retinal protein</keyword>
<feature type="transmembrane region" description="Helical" evidence="15">
    <location>
        <begin position="215"/>
        <end position="241"/>
    </location>
</feature>
<comment type="similarity">
    <text evidence="15">Belongs to the G-protein coupled receptor 1 family. Opsin subfamily.</text>
</comment>
<evidence type="ECO:0000313" key="18">
    <source>
        <dbReference type="EMBL" id="CAC86665.1"/>
    </source>
</evidence>
<dbReference type="PANTHER" id="PTHR24240">
    <property type="entry name" value="OPSIN"/>
    <property type="match status" value="1"/>
</dbReference>
<dbReference type="InterPro" id="IPR027430">
    <property type="entry name" value="Retinal_BS"/>
</dbReference>
<dbReference type="GO" id="GO:0004930">
    <property type="term" value="F:G protein-coupled receptor activity"/>
    <property type="evidence" value="ECO:0007669"/>
    <property type="project" value="UniProtKB-KW"/>
</dbReference>
<proteinExistence type="evidence at transcript level"/>
<protein>
    <submittedName>
        <fullName evidence="18">Rhabdomeric opsin</fullName>
    </submittedName>
</protein>
<feature type="region of interest" description="Disordered" evidence="16">
    <location>
        <begin position="360"/>
        <end position="382"/>
    </location>
</feature>
<keyword evidence="4 15" id="KW-0812">Transmembrane</keyword>
<evidence type="ECO:0000256" key="5">
    <source>
        <dbReference type="ARBA" id="ARBA00022925"/>
    </source>
</evidence>
<evidence type="ECO:0000256" key="7">
    <source>
        <dbReference type="ARBA" id="ARBA00022991"/>
    </source>
</evidence>
<evidence type="ECO:0000256" key="13">
    <source>
        <dbReference type="ARBA" id="ARBA00023224"/>
    </source>
</evidence>
<evidence type="ECO:0000259" key="17">
    <source>
        <dbReference type="PROSITE" id="PS50262"/>
    </source>
</evidence>
<dbReference type="PRINTS" id="PR00238">
    <property type="entry name" value="OPSIN"/>
</dbReference>
<comment type="caution">
    <text evidence="15">Lacks conserved residue(s) required for the propagation of feature annotation.</text>
</comment>
<dbReference type="InterPro" id="IPR017452">
    <property type="entry name" value="GPCR_Rhodpsn_7TM"/>
</dbReference>
<evidence type="ECO:0000256" key="6">
    <source>
        <dbReference type="ARBA" id="ARBA00022989"/>
    </source>
</evidence>
<dbReference type="PROSITE" id="PS00238">
    <property type="entry name" value="OPSIN"/>
    <property type="match status" value="1"/>
</dbReference>
<dbReference type="Gene3D" id="1.20.1070.10">
    <property type="entry name" value="Rhodopsin 7-helix transmembrane proteins"/>
    <property type="match status" value="1"/>
</dbReference>
<accession>Q8T359</accession>
<dbReference type="TCDB" id="9.A.14.1.9">
    <property type="family name" value="the g-protein-coupled receptor (gpcr) family"/>
</dbReference>
<feature type="transmembrane region" description="Helical" evidence="15">
    <location>
        <begin position="89"/>
        <end position="107"/>
    </location>
</feature>